<proteinExistence type="predicted"/>
<protein>
    <submittedName>
        <fullName evidence="2">Uncharacterized protein</fullName>
    </submittedName>
</protein>
<dbReference type="Pfam" id="PF19941">
    <property type="entry name" value="DUF6403"/>
    <property type="match status" value="1"/>
</dbReference>
<dbReference type="RefSeq" id="WP_072478427.1">
    <property type="nucleotide sequence ID" value="NZ_FPJG01000006.1"/>
</dbReference>
<evidence type="ECO:0000256" key="1">
    <source>
        <dbReference type="SAM" id="Phobius"/>
    </source>
</evidence>
<gene>
    <name evidence="2" type="ORF">SAMN04489730_4875</name>
</gene>
<dbReference type="STRING" id="546364.SAMN04489730_4875"/>
<name>A0A1K1S785_9PSEU</name>
<keyword evidence="1" id="KW-0472">Membrane</keyword>
<organism evidence="2 3">
    <name type="scientific">Amycolatopsis australiensis</name>
    <dbReference type="NCBI Taxonomy" id="546364"/>
    <lineage>
        <taxon>Bacteria</taxon>
        <taxon>Bacillati</taxon>
        <taxon>Actinomycetota</taxon>
        <taxon>Actinomycetes</taxon>
        <taxon>Pseudonocardiales</taxon>
        <taxon>Pseudonocardiaceae</taxon>
        <taxon>Amycolatopsis</taxon>
    </lineage>
</organism>
<dbReference type="Proteomes" id="UP000182740">
    <property type="component" value="Unassembled WGS sequence"/>
</dbReference>
<reference evidence="3" key="1">
    <citation type="submission" date="2016-11" db="EMBL/GenBank/DDBJ databases">
        <authorList>
            <person name="Varghese N."/>
            <person name="Submissions S."/>
        </authorList>
    </citation>
    <scope>NUCLEOTIDE SEQUENCE [LARGE SCALE GENOMIC DNA]</scope>
    <source>
        <strain evidence="3">DSM 44671</strain>
    </source>
</reference>
<keyword evidence="1" id="KW-1133">Transmembrane helix</keyword>
<evidence type="ECO:0000313" key="3">
    <source>
        <dbReference type="Proteomes" id="UP000182740"/>
    </source>
</evidence>
<sequence length="100" mass="10428">MGWVWVVGAVVVVVAGSTAVAVPWWRDRALRRRVAWSAARAAIGSAAVSRDAAGGRDAEAEQLLARAETLAAGHGGVRAARAARDCAHRADTRWRAVTGG</sequence>
<dbReference type="AlphaFoldDB" id="A0A1K1S785"/>
<accession>A0A1K1S785</accession>
<keyword evidence="3" id="KW-1185">Reference proteome</keyword>
<feature type="transmembrane region" description="Helical" evidence="1">
    <location>
        <begin position="6"/>
        <end position="25"/>
    </location>
</feature>
<keyword evidence="1" id="KW-0812">Transmembrane</keyword>
<dbReference type="InterPro" id="IPR045645">
    <property type="entry name" value="DUF6403"/>
</dbReference>
<dbReference type="EMBL" id="FPJG01000006">
    <property type="protein sequence ID" value="SFW79951.1"/>
    <property type="molecule type" value="Genomic_DNA"/>
</dbReference>
<evidence type="ECO:0000313" key="2">
    <source>
        <dbReference type="EMBL" id="SFW79951.1"/>
    </source>
</evidence>